<dbReference type="AlphaFoldDB" id="A0A2C6KYJ3"/>
<name>A0A2C6KYJ3_9APIC</name>
<dbReference type="Proteomes" id="UP000221165">
    <property type="component" value="Unassembled WGS sequence"/>
</dbReference>
<sequence>TPSFIHSSSLFLSLQITFSSFFSFFFICQAGENTSTLLSFSRHLKSADRRLPFAFFFSPALCLRQRSSEKRKREGKRKREDLFELKKRKERERGGIVKRERS</sequence>
<dbReference type="EMBL" id="MIGC01002403">
    <property type="protein sequence ID" value="PHJ21148.1"/>
    <property type="molecule type" value="Genomic_DNA"/>
</dbReference>
<dbReference type="RefSeq" id="XP_067922832.1">
    <property type="nucleotide sequence ID" value="XM_068065192.1"/>
</dbReference>
<organism evidence="1 2">
    <name type="scientific">Cystoisospora suis</name>
    <dbReference type="NCBI Taxonomy" id="483139"/>
    <lineage>
        <taxon>Eukaryota</taxon>
        <taxon>Sar</taxon>
        <taxon>Alveolata</taxon>
        <taxon>Apicomplexa</taxon>
        <taxon>Conoidasida</taxon>
        <taxon>Coccidia</taxon>
        <taxon>Eucoccidiorida</taxon>
        <taxon>Eimeriorina</taxon>
        <taxon>Sarcocystidae</taxon>
        <taxon>Cystoisospora</taxon>
    </lineage>
</organism>
<protein>
    <submittedName>
        <fullName evidence="1">Uncharacterized protein</fullName>
    </submittedName>
</protein>
<evidence type="ECO:0000313" key="2">
    <source>
        <dbReference type="Proteomes" id="UP000221165"/>
    </source>
</evidence>
<dbReference type="GeneID" id="94428403"/>
<feature type="non-terminal residue" evidence="1">
    <location>
        <position position="1"/>
    </location>
</feature>
<dbReference type="VEuPathDB" id="ToxoDB:CSUI_005012"/>
<accession>A0A2C6KYJ3</accession>
<gene>
    <name evidence="1" type="ORF">CSUI_005012</name>
</gene>
<reference evidence="1 2" key="1">
    <citation type="journal article" date="2017" name="Int. J. Parasitol.">
        <title>The genome of the protozoan parasite Cystoisospora suis and a reverse vaccinology approach to identify vaccine candidates.</title>
        <authorList>
            <person name="Palmieri N."/>
            <person name="Shrestha A."/>
            <person name="Ruttkowski B."/>
            <person name="Beck T."/>
            <person name="Vogl C."/>
            <person name="Tomley F."/>
            <person name="Blake D.P."/>
            <person name="Joachim A."/>
        </authorList>
    </citation>
    <scope>NUCLEOTIDE SEQUENCE [LARGE SCALE GENOMIC DNA]</scope>
    <source>
        <strain evidence="1 2">Wien I</strain>
    </source>
</reference>
<proteinExistence type="predicted"/>
<evidence type="ECO:0000313" key="1">
    <source>
        <dbReference type="EMBL" id="PHJ21148.1"/>
    </source>
</evidence>
<keyword evidence="2" id="KW-1185">Reference proteome</keyword>
<comment type="caution">
    <text evidence="1">The sequence shown here is derived from an EMBL/GenBank/DDBJ whole genome shotgun (WGS) entry which is preliminary data.</text>
</comment>